<accession>A0A9P6YNX7</accession>
<comment type="caution">
    <text evidence="2">The sequence shown here is derived from an EMBL/GenBank/DDBJ whole genome shotgun (WGS) entry which is preliminary data.</text>
</comment>
<feature type="compositionally biased region" description="Polar residues" evidence="1">
    <location>
        <begin position="28"/>
        <end position="76"/>
    </location>
</feature>
<feature type="compositionally biased region" description="Polar residues" evidence="1">
    <location>
        <begin position="84"/>
        <end position="104"/>
    </location>
</feature>
<sequence>MPSPDDHKTAMSDDHNMGPAQQGGGYDNSANTRDAANDTAMRQSDNMGSSNTNMTPTSGDNMHPMSGSNFHHTSGGNFHPMSGDNMNPTGGNTMSSTGDQMQSSDTHHTYGKNAADKIESMLHNLANKITGHKK</sequence>
<feature type="compositionally biased region" description="Basic and acidic residues" evidence="1">
    <location>
        <begin position="1"/>
        <end position="16"/>
    </location>
</feature>
<proteinExistence type="predicted"/>
<organism evidence="2 3">
    <name type="scientific">Rhizopus oryzae</name>
    <name type="common">Mucormycosis agent</name>
    <name type="synonym">Rhizopus arrhizus var. delemar</name>
    <dbReference type="NCBI Taxonomy" id="64495"/>
    <lineage>
        <taxon>Eukaryota</taxon>
        <taxon>Fungi</taxon>
        <taxon>Fungi incertae sedis</taxon>
        <taxon>Mucoromycota</taxon>
        <taxon>Mucoromycotina</taxon>
        <taxon>Mucoromycetes</taxon>
        <taxon>Mucorales</taxon>
        <taxon>Mucorineae</taxon>
        <taxon>Rhizopodaceae</taxon>
        <taxon>Rhizopus</taxon>
    </lineage>
</organism>
<dbReference type="OrthoDB" id="2244920at2759"/>
<evidence type="ECO:0000256" key="1">
    <source>
        <dbReference type="SAM" id="MobiDB-lite"/>
    </source>
</evidence>
<evidence type="ECO:0000313" key="3">
    <source>
        <dbReference type="Proteomes" id="UP000717996"/>
    </source>
</evidence>
<dbReference type="AlphaFoldDB" id="A0A9P6YNX7"/>
<reference evidence="2" key="1">
    <citation type="journal article" date="2020" name="Microb. Genom.">
        <title>Genetic diversity of clinical and environmental Mucorales isolates obtained from an investigation of mucormycosis cases among solid organ transplant recipients.</title>
        <authorList>
            <person name="Nguyen M.H."/>
            <person name="Kaul D."/>
            <person name="Muto C."/>
            <person name="Cheng S.J."/>
            <person name="Richter R.A."/>
            <person name="Bruno V.M."/>
            <person name="Liu G."/>
            <person name="Beyhan S."/>
            <person name="Sundermann A.J."/>
            <person name="Mounaud S."/>
            <person name="Pasculle A.W."/>
            <person name="Nierman W.C."/>
            <person name="Driscoll E."/>
            <person name="Cumbie R."/>
            <person name="Clancy C.J."/>
            <person name="Dupont C.L."/>
        </authorList>
    </citation>
    <scope>NUCLEOTIDE SEQUENCE</scope>
    <source>
        <strain evidence="2">GL16</strain>
    </source>
</reference>
<evidence type="ECO:0000313" key="2">
    <source>
        <dbReference type="EMBL" id="KAG1553013.1"/>
    </source>
</evidence>
<name>A0A9P6YNX7_RHIOR</name>
<protein>
    <submittedName>
        <fullName evidence="2">Uncharacterized protein</fullName>
    </submittedName>
</protein>
<feature type="region of interest" description="Disordered" evidence="1">
    <location>
        <begin position="1"/>
        <end position="115"/>
    </location>
</feature>
<dbReference type="EMBL" id="JAANIT010000056">
    <property type="protein sequence ID" value="KAG1553013.1"/>
    <property type="molecule type" value="Genomic_DNA"/>
</dbReference>
<dbReference type="Proteomes" id="UP000717996">
    <property type="component" value="Unassembled WGS sequence"/>
</dbReference>
<gene>
    <name evidence="2" type="ORF">G6F51_000859</name>
</gene>
<dbReference type="OMA" id="PEDYNMG"/>